<name>A0A914RRM4_PAREQ</name>
<evidence type="ECO:0000313" key="2">
    <source>
        <dbReference type="WBParaSite" id="PEQ_0000896301-mRNA-1"/>
    </source>
</evidence>
<dbReference type="WBParaSite" id="PEQ_0000896301-mRNA-1">
    <property type="protein sequence ID" value="PEQ_0000896301-mRNA-1"/>
    <property type="gene ID" value="PEQ_0000896301"/>
</dbReference>
<keyword evidence="1" id="KW-1185">Reference proteome</keyword>
<dbReference type="AlphaFoldDB" id="A0A914RRM4"/>
<sequence length="70" mass="7815">MHHIHEGFVECKVFAKILVHSQSPCRGATGDVLESVLAQVILDVDFMQIYLFGKNAFGISQMGFPAYQML</sequence>
<evidence type="ECO:0000313" key="1">
    <source>
        <dbReference type="Proteomes" id="UP000887564"/>
    </source>
</evidence>
<proteinExistence type="predicted"/>
<protein>
    <submittedName>
        <fullName evidence="2">Uncharacterized protein</fullName>
    </submittedName>
</protein>
<accession>A0A914RRM4</accession>
<reference evidence="2" key="1">
    <citation type="submission" date="2022-11" db="UniProtKB">
        <authorList>
            <consortium name="WormBaseParasite"/>
        </authorList>
    </citation>
    <scope>IDENTIFICATION</scope>
</reference>
<dbReference type="Proteomes" id="UP000887564">
    <property type="component" value="Unplaced"/>
</dbReference>
<organism evidence="1 2">
    <name type="scientific">Parascaris equorum</name>
    <name type="common">Equine roundworm</name>
    <dbReference type="NCBI Taxonomy" id="6256"/>
    <lineage>
        <taxon>Eukaryota</taxon>
        <taxon>Metazoa</taxon>
        <taxon>Ecdysozoa</taxon>
        <taxon>Nematoda</taxon>
        <taxon>Chromadorea</taxon>
        <taxon>Rhabditida</taxon>
        <taxon>Spirurina</taxon>
        <taxon>Ascaridomorpha</taxon>
        <taxon>Ascaridoidea</taxon>
        <taxon>Ascarididae</taxon>
        <taxon>Parascaris</taxon>
    </lineage>
</organism>